<evidence type="ECO:0000313" key="8">
    <source>
        <dbReference type="Proteomes" id="UP000612055"/>
    </source>
</evidence>
<dbReference type="EMBL" id="JAEHOE010000215">
    <property type="protein sequence ID" value="KAG2482536.1"/>
    <property type="molecule type" value="Genomic_DNA"/>
</dbReference>
<dbReference type="InterPro" id="IPR036770">
    <property type="entry name" value="Ankyrin_rpt-contain_sf"/>
</dbReference>
<feature type="domain" description="WW" evidence="6">
    <location>
        <begin position="275"/>
        <end position="309"/>
    </location>
</feature>
<name>A0A835XF32_9CHLO</name>
<dbReference type="SMART" id="SM00248">
    <property type="entry name" value="ANK"/>
    <property type="match status" value="2"/>
</dbReference>
<dbReference type="InterPro" id="IPR036020">
    <property type="entry name" value="WW_dom_sf"/>
</dbReference>
<evidence type="ECO:0000256" key="3">
    <source>
        <dbReference type="PROSITE-ProRule" id="PRU00023"/>
    </source>
</evidence>
<keyword evidence="5" id="KW-0732">Signal</keyword>
<sequence length="573" mass="60865">MARALLALVALCALGAAATAQKVSTDRLVAAVQKANLHAINQELMAKGIDVNTPDSSRRLPLVEAVRTRDPRVVLALLEHGALAKAVDPASGSTPLALALQANSLPIARALLAHGADPAAKDRSGIPARSAAVSSGASELLSLYDAKGAMGFEAAPGAWLKADKKGETYYWNPSTGESRWTAPPSCAWQRVTVQGHPVSYINTLTGQKLTSVPPALAWARVTAADGTELWLNWAARVSSATTPAELPAELAAELARTANARWYNAATGEFAYTDPKYSTAWRELADEVTGAPYFFNVETGETVWTAPEELAWTAMTDADGASFFHNTKTGAVAWTAPADSPLAFVRDLDCRLYTLVDLGAGCPPDAATAQALCERGGLELAPWDADVSHDALRILCDPRNMSCWASGPAPPGLCPLLTEDGDVAFRDCNQTSRFVCRTKEPLCSSRPPPPPPCNPYRTKYETLSLQHAASDCHALLALCRGNSFTCWARADAEGKGPDAATGQCPLMTATGEVVTQSCAGATRWVCRTKGDCSAGSPRPKHLYRLFRGTHAPPPRRLLPPPRKSSGSDKTFPL</sequence>
<dbReference type="CDD" id="cd00201">
    <property type="entry name" value="WW"/>
    <property type="match status" value="2"/>
</dbReference>
<dbReference type="Proteomes" id="UP000612055">
    <property type="component" value="Unassembled WGS sequence"/>
</dbReference>
<comment type="caution">
    <text evidence="7">The sequence shown here is derived from an EMBL/GenBank/DDBJ whole genome shotgun (WGS) entry which is preliminary data.</text>
</comment>
<dbReference type="Pfam" id="PF00397">
    <property type="entry name" value="WW"/>
    <property type="match status" value="1"/>
</dbReference>
<dbReference type="InterPro" id="IPR002110">
    <property type="entry name" value="Ankyrin_rpt"/>
</dbReference>
<feature type="domain" description="WW" evidence="6">
    <location>
        <begin position="306"/>
        <end position="339"/>
    </location>
</feature>
<evidence type="ECO:0000256" key="5">
    <source>
        <dbReference type="SAM" id="SignalP"/>
    </source>
</evidence>
<proteinExistence type="predicted"/>
<dbReference type="PROSITE" id="PS50020">
    <property type="entry name" value="WW_DOMAIN_2"/>
    <property type="match status" value="3"/>
</dbReference>
<feature type="signal peptide" evidence="5">
    <location>
        <begin position="1"/>
        <end position="20"/>
    </location>
</feature>
<reference evidence="7" key="1">
    <citation type="journal article" date="2020" name="bioRxiv">
        <title>Comparative genomics of Chlamydomonas.</title>
        <authorList>
            <person name="Craig R.J."/>
            <person name="Hasan A.R."/>
            <person name="Ness R.W."/>
            <person name="Keightley P.D."/>
        </authorList>
    </citation>
    <scope>NUCLEOTIDE SEQUENCE</scope>
    <source>
        <strain evidence="7">CCAP 11/70</strain>
    </source>
</reference>
<evidence type="ECO:0000313" key="7">
    <source>
        <dbReference type="EMBL" id="KAG2482536.1"/>
    </source>
</evidence>
<feature type="chain" id="PRO_5032389861" description="WW domain-containing protein" evidence="5">
    <location>
        <begin position="21"/>
        <end position="573"/>
    </location>
</feature>
<feature type="repeat" description="ANK" evidence="3">
    <location>
        <begin position="91"/>
        <end position="123"/>
    </location>
</feature>
<dbReference type="Gene3D" id="1.25.40.20">
    <property type="entry name" value="Ankyrin repeat-containing domain"/>
    <property type="match status" value="1"/>
</dbReference>
<dbReference type="SUPFAM" id="SSF48403">
    <property type="entry name" value="Ankyrin repeat"/>
    <property type="match status" value="1"/>
</dbReference>
<dbReference type="SUPFAM" id="SSF51045">
    <property type="entry name" value="WW domain"/>
    <property type="match status" value="1"/>
</dbReference>
<evidence type="ECO:0000259" key="6">
    <source>
        <dbReference type="PROSITE" id="PS50020"/>
    </source>
</evidence>
<keyword evidence="2 3" id="KW-0040">ANK repeat</keyword>
<dbReference type="AlphaFoldDB" id="A0A835XF32"/>
<dbReference type="SMART" id="SM00456">
    <property type="entry name" value="WW"/>
    <property type="match status" value="3"/>
</dbReference>
<feature type="region of interest" description="Disordered" evidence="4">
    <location>
        <begin position="545"/>
        <end position="573"/>
    </location>
</feature>
<dbReference type="InterPro" id="IPR001202">
    <property type="entry name" value="WW_dom"/>
</dbReference>
<organism evidence="7 8">
    <name type="scientific">Edaphochlamys debaryana</name>
    <dbReference type="NCBI Taxonomy" id="47281"/>
    <lineage>
        <taxon>Eukaryota</taxon>
        <taxon>Viridiplantae</taxon>
        <taxon>Chlorophyta</taxon>
        <taxon>core chlorophytes</taxon>
        <taxon>Chlorophyceae</taxon>
        <taxon>CS clade</taxon>
        <taxon>Chlamydomonadales</taxon>
        <taxon>Chlamydomonadales incertae sedis</taxon>
        <taxon>Edaphochlamys</taxon>
    </lineage>
</organism>
<evidence type="ECO:0000256" key="1">
    <source>
        <dbReference type="ARBA" id="ARBA00022737"/>
    </source>
</evidence>
<accession>A0A835XF32</accession>
<feature type="domain" description="WW" evidence="6">
    <location>
        <begin position="153"/>
        <end position="185"/>
    </location>
</feature>
<keyword evidence="8" id="KW-1185">Reference proteome</keyword>
<feature type="compositionally biased region" description="Pro residues" evidence="4">
    <location>
        <begin position="551"/>
        <end position="562"/>
    </location>
</feature>
<dbReference type="PROSITE" id="PS50297">
    <property type="entry name" value="ANK_REP_REGION"/>
    <property type="match status" value="1"/>
</dbReference>
<evidence type="ECO:0000256" key="4">
    <source>
        <dbReference type="SAM" id="MobiDB-lite"/>
    </source>
</evidence>
<evidence type="ECO:0000256" key="2">
    <source>
        <dbReference type="ARBA" id="ARBA00023043"/>
    </source>
</evidence>
<dbReference type="OrthoDB" id="2367685at2759"/>
<protein>
    <recommendedName>
        <fullName evidence="6">WW domain-containing protein</fullName>
    </recommendedName>
</protein>
<dbReference type="Pfam" id="PF12796">
    <property type="entry name" value="Ank_2"/>
    <property type="match status" value="1"/>
</dbReference>
<dbReference type="Gene3D" id="2.20.70.10">
    <property type="match status" value="3"/>
</dbReference>
<gene>
    <name evidence="7" type="ORF">HYH03_018527</name>
</gene>
<dbReference type="PANTHER" id="PTHR24171">
    <property type="entry name" value="ANKYRIN REPEAT DOMAIN-CONTAINING PROTEIN 39-RELATED"/>
    <property type="match status" value="1"/>
</dbReference>
<dbReference type="PROSITE" id="PS50088">
    <property type="entry name" value="ANK_REPEAT"/>
    <property type="match status" value="1"/>
</dbReference>
<keyword evidence="1" id="KW-0677">Repeat</keyword>